<evidence type="ECO:0000313" key="8">
    <source>
        <dbReference type="Proteomes" id="UP000030763"/>
    </source>
</evidence>
<evidence type="ECO:0000256" key="2">
    <source>
        <dbReference type="ARBA" id="ARBA00022741"/>
    </source>
</evidence>
<gene>
    <name evidence="7" type="ORF">EMWEY_00042780</name>
</gene>
<dbReference type="InterPro" id="IPR001412">
    <property type="entry name" value="aa-tRNA-synth_I_CS"/>
</dbReference>
<dbReference type="PANTHER" id="PTHR10055:SF1">
    <property type="entry name" value="TRYPTOPHAN--TRNA LIGASE, CYTOPLASMIC"/>
    <property type="match status" value="1"/>
</dbReference>
<dbReference type="InterPro" id="IPR014729">
    <property type="entry name" value="Rossmann-like_a/b/a_fold"/>
</dbReference>
<dbReference type="GO" id="GO:0005737">
    <property type="term" value="C:cytoplasm"/>
    <property type="evidence" value="ECO:0007669"/>
    <property type="project" value="TreeGrafter"/>
</dbReference>
<dbReference type="SUPFAM" id="SSF55186">
    <property type="entry name" value="ThrRS/AlaRS common domain"/>
    <property type="match status" value="1"/>
</dbReference>
<dbReference type="PROSITE" id="PS00178">
    <property type="entry name" value="AA_TRNA_LIGASE_I"/>
    <property type="match status" value="1"/>
</dbReference>
<proteinExistence type="predicted"/>
<feature type="region of interest" description="Disordered" evidence="6">
    <location>
        <begin position="1"/>
        <end position="21"/>
    </location>
</feature>
<evidence type="ECO:0000313" key="7">
    <source>
        <dbReference type="EMBL" id="CDJ57732.1"/>
    </source>
</evidence>
<dbReference type="Gene3D" id="3.40.50.620">
    <property type="entry name" value="HUPs"/>
    <property type="match status" value="1"/>
</dbReference>
<dbReference type="Gene3D" id="3.30.54.20">
    <property type="match status" value="1"/>
</dbReference>
<dbReference type="GO" id="GO:0004830">
    <property type="term" value="F:tryptophan-tRNA ligase activity"/>
    <property type="evidence" value="ECO:0007669"/>
    <property type="project" value="TreeGrafter"/>
</dbReference>
<name>U6M0I2_EIMMA</name>
<dbReference type="OMA" id="GRPVHHM"/>
<keyword evidence="8" id="KW-1185">Reference proteome</keyword>
<dbReference type="VEuPathDB" id="ToxoDB:EMWEY_00042780"/>
<dbReference type="GeneID" id="25338264"/>
<evidence type="ECO:0000256" key="6">
    <source>
        <dbReference type="SAM" id="MobiDB-lite"/>
    </source>
</evidence>
<dbReference type="RefSeq" id="XP_013334380.1">
    <property type="nucleotide sequence ID" value="XM_013478926.1"/>
</dbReference>
<dbReference type="GO" id="GO:0006436">
    <property type="term" value="P:tryptophanyl-tRNA aminoacylation"/>
    <property type="evidence" value="ECO:0007669"/>
    <property type="project" value="TreeGrafter"/>
</dbReference>
<dbReference type="AlphaFoldDB" id="U6M0I2"/>
<reference evidence="7" key="1">
    <citation type="submission" date="2013-10" db="EMBL/GenBank/DDBJ databases">
        <title>Genomic analysis of the causative agents of coccidiosis in chickens.</title>
        <authorList>
            <person name="Reid A.J."/>
            <person name="Blake D."/>
            <person name="Billington K."/>
            <person name="Browne H."/>
            <person name="Dunn M."/>
            <person name="Hung S."/>
            <person name="Kawahara F."/>
            <person name="Miranda-Saavedra D."/>
            <person name="Mourier T."/>
            <person name="Nagra H."/>
            <person name="Otto T.D."/>
            <person name="Rawlings N."/>
            <person name="Sanchez A."/>
            <person name="Sanders M."/>
            <person name="Subramaniam C."/>
            <person name="Tay Y."/>
            <person name="Dear P."/>
            <person name="Doerig C."/>
            <person name="Gruber A."/>
            <person name="Parkinson J."/>
            <person name="Shirley M."/>
            <person name="Wan K.L."/>
            <person name="Berriman M."/>
            <person name="Tomley F."/>
            <person name="Pain A."/>
        </authorList>
    </citation>
    <scope>NUCLEOTIDE SEQUENCE [LARGE SCALE GENOMIC DNA]</scope>
    <source>
        <strain evidence="7">Weybridge</strain>
    </source>
</reference>
<sequence>MTKSSSNENSNSNSSSTASAAAAAVPAAAAPAAAAAEKGYTCTVTLGPIPAAAAAASEEQQQEQQQLLQQLAAATIEENKEILSFEVKRETADKIYKENYLDEFGIPASIDRVRICAIRDCAINANAYPILRRTGLLDKIEIKGIKYNKEKETVDISFSFSVSSSIEDIPLNPNQHLSPLTYPSDDQLPALAELLPPSGVETAREETEEKGDNKQIITPWEVQAEGGIDYDKLLKKFGCSPITPDLLKRIEAATGRPVHHMLSRGLFFSHRDLDILLTHYENYKAAAAAAAAAAGDTAAAAGAAKPPPPPFYLYTGRGPSSESLHIGHLVPFLFAKYLQAIDQDPYFRMTRDVADL</sequence>
<evidence type="ECO:0000256" key="1">
    <source>
        <dbReference type="ARBA" id="ARBA00022598"/>
    </source>
</evidence>
<dbReference type="Proteomes" id="UP000030763">
    <property type="component" value="Unassembled WGS sequence"/>
</dbReference>
<accession>U6M0I2</accession>
<evidence type="ECO:0000256" key="4">
    <source>
        <dbReference type="ARBA" id="ARBA00023146"/>
    </source>
</evidence>
<evidence type="ECO:0000256" key="5">
    <source>
        <dbReference type="ARBA" id="ARBA00030268"/>
    </source>
</evidence>
<keyword evidence="3" id="KW-0067">ATP-binding</keyword>
<dbReference type="GO" id="GO:0005524">
    <property type="term" value="F:ATP binding"/>
    <property type="evidence" value="ECO:0007669"/>
    <property type="project" value="UniProtKB-KW"/>
</dbReference>
<reference evidence="7" key="2">
    <citation type="submission" date="2013-10" db="EMBL/GenBank/DDBJ databases">
        <authorList>
            <person name="Aslett M."/>
        </authorList>
    </citation>
    <scope>NUCLEOTIDE SEQUENCE [LARGE SCALE GENOMIC DNA]</scope>
    <source>
        <strain evidence="7">Weybridge</strain>
    </source>
</reference>
<dbReference type="PANTHER" id="PTHR10055">
    <property type="entry name" value="TRYPTOPHANYL-TRNA SYNTHETASE"/>
    <property type="match status" value="1"/>
</dbReference>
<protein>
    <recommendedName>
        <fullName evidence="5">Tryptophanyl-tRNA synthetase</fullName>
    </recommendedName>
</protein>
<keyword evidence="4 7" id="KW-0030">Aminoacyl-tRNA synthetase</keyword>
<keyword evidence="1" id="KW-0436">Ligase</keyword>
<dbReference type="EMBL" id="HG719367">
    <property type="protein sequence ID" value="CDJ57732.1"/>
    <property type="molecule type" value="Genomic_DNA"/>
</dbReference>
<evidence type="ECO:0000256" key="3">
    <source>
        <dbReference type="ARBA" id="ARBA00022840"/>
    </source>
</evidence>
<keyword evidence="2" id="KW-0547">Nucleotide-binding</keyword>
<dbReference type="InterPro" id="IPR018163">
    <property type="entry name" value="Thr/Ala-tRNA-synth_IIc_edit"/>
</dbReference>
<dbReference type="SUPFAM" id="SSF52374">
    <property type="entry name" value="Nucleotidylyl transferase"/>
    <property type="match status" value="1"/>
</dbReference>
<organism evidence="7 8">
    <name type="scientific">Eimeria maxima</name>
    <name type="common">Coccidian parasite</name>
    <dbReference type="NCBI Taxonomy" id="5804"/>
    <lineage>
        <taxon>Eukaryota</taxon>
        <taxon>Sar</taxon>
        <taxon>Alveolata</taxon>
        <taxon>Apicomplexa</taxon>
        <taxon>Conoidasida</taxon>
        <taxon>Coccidia</taxon>
        <taxon>Eucoccidiorida</taxon>
        <taxon>Eimeriorina</taxon>
        <taxon>Eimeriidae</taxon>
        <taxon>Eimeria</taxon>
    </lineage>
</organism>
<dbReference type="OrthoDB" id="10261385at2759"/>